<feature type="compositionally biased region" description="Polar residues" evidence="1">
    <location>
        <begin position="246"/>
        <end position="264"/>
    </location>
</feature>
<reference evidence="3" key="1">
    <citation type="submission" date="2016-11" db="UniProtKB">
        <authorList>
            <consortium name="WormBaseParasite"/>
        </authorList>
    </citation>
    <scope>IDENTIFICATION</scope>
</reference>
<feature type="region of interest" description="Disordered" evidence="1">
    <location>
        <begin position="205"/>
        <end position="287"/>
    </location>
</feature>
<accession>A0A1I7SXI6</accession>
<evidence type="ECO:0000256" key="1">
    <source>
        <dbReference type="SAM" id="MobiDB-lite"/>
    </source>
</evidence>
<dbReference type="Proteomes" id="UP000095282">
    <property type="component" value="Unplaced"/>
</dbReference>
<name>A0A1I7SXI6_9PELO</name>
<feature type="compositionally biased region" description="Polar residues" evidence="1">
    <location>
        <begin position="206"/>
        <end position="221"/>
    </location>
</feature>
<evidence type="ECO:0000313" key="2">
    <source>
        <dbReference type="Proteomes" id="UP000095282"/>
    </source>
</evidence>
<sequence>MERPQGYSTRTDSSSSSYTGTGLNRNAPSEPCSSHSVSFCATDDITDDKSLIDSVFSKQIGSLSKEQLSMIAQQFKKANSADEFLKLILGQDIITFEDMKNPMYGEIGRSINDDFRNCFKILIHAQRCLAEYVNRNPIHPHTVIDSDEILRNSLLIATKYIQTGVNYEEVRRIQQRTEAQCRTFIINGKPNSRPNDPSIVMKSMKDTTNGSHNELQITTQGSRRDIEEISSTIHSSPSRDFEEITTPHSTRLNSKSKVTSSSADQVEDDRMETCSSFSSRKDESRKLPESRKWIKENESRVFDESAMDVMTSELEPTFVKTKSSIATSLEGKELFILKPRTTIQRREQKELQKTRRDVKYKITIQLFQETVRLQLETMYHRKLYGPLEL</sequence>
<feature type="region of interest" description="Disordered" evidence="1">
    <location>
        <begin position="1"/>
        <end position="34"/>
    </location>
</feature>
<feature type="compositionally biased region" description="Polar residues" evidence="1">
    <location>
        <begin position="23"/>
        <end position="34"/>
    </location>
</feature>
<feature type="compositionally biased region" description="Low complexity" evidence="1">
    <location>
        <begin position="1"/>
        <end position="22"/>
    </location>
</feature>
<protein>
    <submittedName>
        <fullName evidence="3">Uncharacterized protein</fullName>
    </submittedName>
</protein>
<proteinExistence type="predicted"/>
<keyword evidence="2" id="KW-1185">Reference proteome</keyword>
<organism evidence="2 3">
    <name type="scientific">Caenorhabditis tropicalis</name>
    <dbReference type="NCBI Taxonomy" id="1561998"/>
    <lineage>
        <taxon>Eukaryota</taxon>
        <taxon>Metazoa</taxon>
        <taxon>Ecdysozoa</taxon>
        <taxon>Nematoda</taxon>
        <taxon>Chromadorea</taxon>
        <taxon>Rhabditida</taxon>
        <taxon>Rhabditina</taxon>
        <taxon>Rhabditomorpha</taxon>
        <taxon>Rhabditoidea</taxon>
        <taxon>Rhabditidae</taxon>
        <taxon>Peloderinae</taxon>
        <taxon>Caenorhabditis</taxon>
    </lineage>
</organism>
<evidence type="ECO:0000313" key="3">
    <source>
        <dbReference type="WBParaSite" id="Csp11.Scaffold126.g586.t1"/>
    </source>
</evidence>
<dbReference type="WBParaSite" id="Csp11.Scaffold126.g586.t1">
    <property type="protein sequence ID" value="Csp11.Scaffold126.g586.t1"/>
    <property type="gene ID" value="Csp11.Scaffold126.g586"/>
</dbReference>
<dbReference type="AlphaFoldDB" id="A0A1I7SXI6"/>